<sequence length="68" mass="8501">MDGKGRALDNIYIERFWRMIKYQHIFLNPAANGRQLYRGIEKWLYRYHHRDHQEINRVKPIQRYRKAA</sequence>
<protein>
    <recommendedName>
        <fullName evidence="1">Integrase catalytic domain-containing protein</fullName>
    </recommendedName>
</protein>
<dbReference type="EMBL" id="CAKLPZ010000002">
    <property type="protein sequence ID" value="CAH1000914.1"/>
    <property type="molecule type" value="Genomic_DNA"/>
</dbReference>
<dbReference type="Pfam" id="PF13683">
    <property type="entry name" value="rve_3"/>
    <property type="match status" value="1"/>
</dbReference>
<evidence type="ECO:0000313" key="2">
    <source>
        <dbReference type="EMBL" id="CAH1000914.1"/>
    </source>
</evidence>
<dbReference type="SUPFAM" id="SSF53098">
    <property type="entry name" value="Ribonuclease H-like"/>
    <property type="match status" value="1"/>
</dbReference>
<dbReference type="InterPro" id="IPR012337">
    <property type="entry name" value="RNaseH-like_sf"/>
</dbReference>
<evidence type="ECO:0000259" key="1">
    <source>
        <dbReference type="Pfam" id="PF13683"/>
    </source>
</evidence>
<evidence type="ECO:0000313" key="3">
    <source>
        <dbReference type="Proteomes" id="UP000837803"/>
    </source>
</evidence>
<dbReference type="InterPro" id="IPR001584">
    <property type="entry name" value="Integrase_cat-core"/>
</dbReference>
<name>A0ABN8F256_9BACT</name>
<reference evidence="2" key="1">
    <citation type="submission" date="2021-12" db="EMBL/GenBank/DDBJ databases">
        <authorList>
            <person name="Rodrigo-Torres L."/>
            <person name="Arahal R. D."/>
            <person name="Lucena T."/>
        </authorList>
    </citation>
    <scope>NUCLEOTIDE SEQUENCE</scope>
    <source>
        <strain evidence="2">CECT 8419</strain>
    </source>
</reference>
<comment type="caution">
    <text evidence="2">The sequence shown here is derived from an EMBL/GenBank/DDBJ whole genome shotgun (WGS) entry which is preliminary data.</text>
</comment>
<organism evidence="2 3">
    <name type="scientific">Neolewinella maritima</name>
    <dbReference type="NCBI Taxonomy" id="1383882"/>
    <lineage>
        <taxon>Bacteria</taxon>
        <taxon>Pseudomonadati</taxon>
        <taxon>Bacteroidota</taxon>
        <taxon>Saprospiria</taxon>
        <taxon>Saprospirales</taxon>
        <taxon>Lewinellaceae</taxon>
        <taxon>Neolewinella</taxon>
    </lineage>
</organism>
<accession>A0ABN8F256</accession>
<feature type="domain" description="Integrase catalytic" evidence="1">
    <location>
        <begin position="4"/>
        <end position="60"/>
    </location>
</feature>
<proteinExistence type="predicted"/>
<keyword evidence="3" id="KW-1185">Reference proteome</keyword>
<gene>
    <name evidence="2" type="ORF">LEM8419_01948</name>
</gene>
<dbReference type="Proteomes" id="UP000837803">
    <property type="component" value="Unassembled WGS sequence"/>
</dbReference>